<dbReference type="Pfam" id="PF00106">
    <property type="entry name" value="adh_short"/>
    <property type="match status" value="1"/>
</dbReference>
<gene>
    <name evidence="3" type="ordered locus">MSWAN_0859</name>
</gene>
<proteinExistence type="inferred from homology"/>
<evidence type="ECO:0000256" key="1">
    <source>
        <dbReference type="ARBA" id="ARBA00006484"/>
    </source>
</evidence>
<dbReference type="Gene3D" id="3.40.50.720">
    <property type="entry name" value="NAD(P)-binding Rossmann-like Domain"/>
    <property type="match status" value="1"/>
</dbReference>
<name>F6D1T3_METPW</name>
<organism evidence="3 4">
    <name type="scientific">Methanobacterium paludis (strain DSM 25820 / JCM 18151 / SWAN1)</name>
    <dbReference type="NCBI Taxonomy" id="868131"/>
    <lineage>
        <taxon>Archaea</taxon>
        <taxon>Methanobacteriati</taxon>
        <taxon>Methanobacteriota</taxon>
        <taxon>Methanomada group</taxon>
        <taxon>Methanobacteria</taxon>
        <taxon>Methanobacteriales</taxon>
        <taxon>Methanobacteriaceae</taxon>
        <taxon>Methanobacterium</taxon>
    </lineage>
</organism>
<comment type="similarity">
    <text evidence="1">Belongs to the short-chain dehydrogenases/reductases (SDR) family.</text>
</comment>
<dbReference type="OrthoDB" id="24596at2157"/>
<dbReference type="STRING" id="868131.MSWAN_0859"/>
<reference evidence="3 4" key="1">
    <citation type="journal article" date="2014" name="Int. J. Syst. Evol. Microbiol.">
        <title>Methanobacterium paludis sp. nov. and a novel strain of Methanobacterium lacus isolated from northern peatlands.</title>
        <authorList>
            <person name="Cadillo-Quiroz H."/>
            <person name="Brauer S.L."/>
            <person name="Goodson N."/>
            <person name="Yavitt J.B."/>
            <person name="Zinder S.H."/>
        </authorList>
    </citation>
    <scope>NUCLEOTIDE SEQUENCE [LARGE SCALE GENOMIC DNA]</scope>
    <source>
        <strain evidence="4">DSM 25820 / JCM 18151 / SWAN1</strain>
    </source>
</reference>
<dbReference type="PANTHER" id="PTHR43669:SF3">
    <property type="entry name" value="ALCOHOL DEHYDROGENASE, PUTATIVE (AFU_ORTHOLOGUE AFUA_3G03445)-RELATED"/>
    <property type="match status" value="1"/>
</dbReference>
<dbReference type="PRINTS" id="PR00081">
    <property type="entry name" value="GDHRDH"/>
</dbReference>
<dbReference type="HOGENOM" id="CLU_010194_2_19_2"/>
<dbReference type="InterPro" id="IPR002347">
    <property type="entry name" value="SDR_fam"/>
</dbReference>
<dbReference type="SUPFAM" id="SSF51735">
    <property type="entry name" value="NAD(P)-binding Rossmann-fold domains"/>
    <property type="match status" value="1"/>
</dbReference>
<dbReference type="AlphaFoldDB" id="F6D1T3"/>
<evidence type="ECO:0000313" key="4">
    <source>
        <dbReference type="Proteomes" id="UP000009231"/>
    </source>
</evidence>
<dbReference type="RefSeq" id="WP_013825388.1">
    <property type="nucleotide sequence ID" value="NC_015574.1"/>
</dbReference>
<dbReference type="EMBL" id="CP002772">
    <property type="protein sequence ID" value="AEG17886.1"/>
    <property type="molecule type" value="Genomic_DNA"/>
</dbReference>
<keyword evidence="2" id="KW-0560">Oxidoreductase</keyword>
<dbReference type="eggNOG" id="arCOG01259">
    <property type="taxonomic scope" value="Archaea"/>
</dbReference>
<dbReference type="Proteomes" id="UP000009231">
    <property type="component" value="Chromosome"/>
</dbReference>
<protein>
    <submittedName>
        <fullName evidence="3">Short-chain dehydrogenase/reductase SDR</fullName>
    </submittedName>
</protein>
<accession>F6D1T3</accession>
<keyword evidence="4" id="KW-1185">Reference proteome</keyword>
<dbReference type="InterPro" id="IPR036291">
    <property type="entry name" value="NAD(P)-bd_dom_sf"/>
</dbReference>
<evidence type="ECO:0000313" key="3">
    <source>
        <dbReference type="EMBL" id="AEG17886.1"/>
    </source>
</evidence>
<dbReference type="PANTHER" id="PTHR43669">
    <property type="entry name" value="5-KETO-D-GLUCONATE 5-REDUCTASE"/>
    <property type="match status" value="1"/>
</dbReference>
<sequence length="119" mass="12441">MKLENKVAIVTDGSSGIGNEIAKLLAKEGASVVVVARRKETLENLVNQIKADGGKAIAVDGIANNENDIQNAINTALNEFGKLDIIMNTVGIAEVISPVADMGEGIWEVNLNVDLTGAI</sequence>
<dbReference type="GO" id="GO:0016491">
    <property type="term" value="F:oxidoreductase activity"/>
    <property type="evidence" value="ECO:0007669"/>
    <property type="project" value="UniProtKB-KW"/>
</dbReference>
<dbReference type="GeneID" id="10668361"/>
<dbReference type="KEGG" id="mew:MSWAN_0859"/>
<evidence type="ECO:0000256" key="2">
    <source>
        <dbReference type="ARBA" id="ARBA00023002"/>
    </source>
</evidence>